<dbReference type="AlphaFoldDB" id="A0AAD6B695"/>
<organism evidence="2 3">
    <name type="scientific">Pogonophryne albipinna</name>
    <dbReference type="NCBI Taxonomy" id="1090488"/>
    <lineage>
        <taxon>Eukaryota</taxon>
        <taxon>Metazoa</taxon>
        <taxon>Chordata</taxon>
        <taxon>Craniata</taxon>
        <taxon>Vertebrata</taxon>
        <taxon>Euteleostomi</taxon>
        <taxon>Actinopterygii</taxon>
        <taxon>Neopterygii</taxon>
        <taxon>Teleostei</taxon>
        <taxon>Neoteleostei</taxon>
        <taxon>Acanthomorphata</taxon>
        <taxon>Eupercaria</taxon>
        <taxon>Perciformes</taxon>
        <taxon>Notothenioidei</taxon>
        <taxon>Pogonophryne</taxon>
    </lineage>
</organism>
<accession>A0AAD6B695</accession>
<keyword evidence="3" id="KW-1185">Reference proteome</keyword>
<reference evidence="2" key="1">
    <citation type="submission" date="2022-11" db="EMBL/GenBank/DDBJ databases">
        <title>Chromosome-level genome of Pogonophryne albipinna.</title>
        <authorList>
            <person name="Jo E."/>
        </authorList>
    </citation>
    <scope>NUCLEOTIDE SEQUENCE</scope>
    <source>
        <strain evidence="2">SGF0006</strain>
        <tissue evidence="2">Muscle</tissue>
    </source>
</reference>
<comment type="similarity">
    <text evidence="1">Belongs to the PC-esterase family.</text>
</comment>
<dbReference type="EMBL" id="JAPTMU010000010">
    <property type="protein sequence ID" value="KAJ4937026.1"/>
    <property type="molecule type" value="Genomic_DNA"/>
</dbReference>
<dbReference type="PANTHER" id="PTHR14469">
    <property type="entry name" value="SARCOMA ANTIGEN NY-SAR-23"/>
    <property type="match status" value="1"/>
</dbReference>
<name>A0AAD6B695_9TELE</name>
<evidence type="ECO:0000313" key="2">
    <source>
        <dbReference type="EMBL" id="KAJ4937026.1"/>
    </source>
</evidence>
<dbReference type="SUPFAM" id="SSF52266">
    <property type="entry name" value="SGNH hydrolase"/>
    <property type="match status" value="1"/>
</dbReference>
<dbReference type="Proteomes" id="UP001219934">
    <property type="component" value="Unassembled WGS sequence"/>
</dbReference>
<dbReference type="PANTHER" id="PTHR14469:SF0">
    <property type="entry name" value="FAMILY WITH SEQUENCE SIMILARITY 113"/>
    <property type="match status" value="1"/>
</dbReference>
<evidence type="ECO:0000256" key="1">
    <source>
        <dbReference type="ARBA" id="ARBA00037957"/>
    </source>
</evidence>
<sequence length="313" mass="35579">MFLFGGFLQGFVRNPVRRRWYGPECLEQYKENLHKFFSQIKALVGRDCLMLWTLAMPLAKKIKGGFLVSEVSHLAPSLCYDLIEANFYCSQLADAYGLDVLDLHFHFRFSLQHRMPDGVHWDALAHRRISSLLLGHAADAWGDHSRDMAPSDTNRVTAQTHFSIFQLTQVEQSTCSIMHIRLVTTSKVGKVHPCSVCSTVSRTQLLLESAALPLYFLCSIMLILTKVFLMLDSTVSVDPLPPANPWLSQRVHPQARAPWSQDDSMLSPGGGLKFLPPSRQDDHCMRRGRPNFRSHPYPPILPRVTPRHPTYGW</sequence>
<evidence type="ECO:0000313" key="3">
    <source>
        <dbReference type="Proteomes" id="UP001219934"/>
    </source>
</evidence>
<gene>
    <name evidence="2" type="ORF">JOQ06_001610</name>
</gene>
<proteinExistence type="inferred from homology"/>
<protein>
    <submittedName>
        <fullName evidence="2">Uncharacterized protein</fullName>
    </submittedName>
</protein>
<comment type="caution">
    <text evidence="2">The sequence shown here is derived from an EMBL/GenBank/DDBJ whole genome shotgun (WGS) entry which is preliminary data.</text>
</comment>